<dbReference type="AlphaFoldDB" id="A0AAV0LJI8"/>
<evidence type="ECO:0000256" key="1">
    <source>
        <dbReference type="SAM" id="SignalP"/>
    </source>
</evidence>
<gene>
    <name evidence="2" type="ORF">LITE_LOCUS24244</name>
</gene>
<evidence type="ECO:0000313" key="2">
    <source>
        <dbReference type="EMBL" id="CAI0434350.1"/>
    </source>
</evidence>
<evidence type="ECO:0008006" key="4">
    <source>
        <dbReference type="Google" id="ProtNLM"/>
    </source>
</evidence>
<comment type="caution">
    <text evidence="2">The sequence shown here is derived from an EMBL/GenBank/DDBJ whole genome shotgun (WGS) entry which is preliminary data.</text>
</comment>
<dbReference type="Proteomes" id="UP001154282">
    <property type="component" value="Unassembled WGS sequence"/>
</dbReference>
<dbReference type="PROSITE" id="PS51257">
    <property type="entry name" value="PROKAR_LIPOPROTEIN"/>
    <property type="match status" value="1"/>
</dbReference>
<sequence length="118" mass="12448">MQRKMSAMFFSVLLVSAIFMASCLQPAEMRPLKEEGGADDNHLLLLQSLQRGPVSGSGPNPCTNIPGRNPGSCTRAVTAMNVAGGVFARRPPLAVSQLVVASTTTTRQSGRRQFAGSS</sequence>
<reference evidence="2" key="1">
    <citation type="submission" date="2022-08" db="EMBL/GenBank/DDBJ databases">
        <authorList>
            <person name="Gutierrez-Valencia J."/>
        </authorList>
    </citation>
    <scope>NUCLEOTIDE SEQUENCE</scope>
</reference>
<feature type="signal peptide" evidence="1">
    <location>
        <begin position="1"/>
        <end position="23"/>
    </location>
</feature>
<dbReference type="PANTHER" id="PTHR33592">
    <property type="entry name" value="TRANSMEMBRANE PROTEIN"/>
    <property type="match status" value="1"/>
</dbReference>
<accession>A0AAV0LJI8</accession>
<dbReference type="PANTHER" id="PTHR33592:SF3">
    <property type="entry name" value="TRANSMEMBRANE PROTEIN"/>
    <property type="match status" value="1"/>
</dbReference>
<organism evidence="2 3">
    <name type="scientific">Linum tenue</name>
    <dbReference type="NCBI Taxonomy" id="586396"/>
    <lineage>
        <taxon>Eukaryota</taxon>
        <taxon>Viridiplantae</taxon>
        <taxon>Streptophyta</taxon>
        <taxon>Embryophyta</taxon>
        <taxon>Tracheophyta</taxon>
        <taxon>Spermatophyta</taxon>
        <taxon>Magnoliopsida</taxon>
        <taxon>eudicotyledons</taxon>
        <taxon>Gunneridae</taxon>
        <taxon>Pentapetalae</taxon>
        <taxon>rosids</taxon>
        <taxon>fabids</taxon>
        <taxon>Malpighiales</taxon>
        <taxon>Linaceae</taxon>
        <taxon>Linum</taxon>
    </lineage>
</organism>
<name>A0AAV0LJI8_9ROSI</name>
<keyword evidence="3" id="KW-1185">Reference proteome</keyword>
<evidence type="ECO:0000313" key="3">
    <source>
        <dbReference type="Proteomes" id="UP001154282"/>
    </source>
</evidence>
<feature type="chain" id="PRO_5043796328" description="Secreted protein" evidence="1">
    <location>
        <begin position="24"/>
        <end position="118"/>
    </location>
</feature>
<proteinExistence type="predicted"/>
<protein>
    <recommendedName>
        <fullName evidence="4">Secreted protein</fullName>
    </recommendedName>
</protein>
<dbReference type="EMBL" id="CAMGYJ010000006">
    <property type="protein sequence ID" value="CAI0434350.1"/>
    <property type="molecule type" value="Genomic_DNA"/>
</dbReference>
<keyword evidence="1" id="KW-0732">Signal</keyword>